<evidence type="ECO:0000313" key="13">
    <source>
        <dbReference type="EMBL" id="GHF54647.1"/>
    </source>
</evidence>
<evidence type="ECO:0000256" key="4">
    <source>
        <dbReference type="ARBA" id="ARBA00022679"/>
    </source>
</evidence>
<evidence type="ECO:0000256" key="3">
    <source>
        <dbReference type="ARBA" id="ARBA00022553"/>
    </source>
</evidence>
<dbReference type="GO" id="GO:0016020">
    <property type="term" value="C:membrane"/>
    <property type="evidence" value="ECO:0007669"/>
    <property type="project" value="InterPro"/>
</dbReference>
<proteinExistence type="predicted"/>
<feature type="transmembrane region" description="Helical" evidence="10">
    <location>
        <begin position="189"/>
        <end position="207"/>
    </location>
</feature>
<dbReference type="InterPro" id="IPR011712">
    <property type="entry name" value="Sig_transdc_His_kin_sub3_dim/P"/>
</dbReference>
<dbReference type="Pfam" id="PF02518">
    <property type="entry name" value="HATPase_c"/>
    <property type="match status" value="1"/>
</dbReference>
<dbReference type="SUPFAM" id="SSF55874">
    <property type="entry name" value="ATPase domain of HSP90 chaperone/DNA topoisomerase II/histidine kinase"/>
    <property type="match status" value="1"/>
</dbReference>
<evidence type="ECO:0000256" key="10">
    <source>
        <dbReference type="SAM" id="Phobius"/>
    </source>
</evidence>
<reference evidence="13" key="1">
    <citation type="journal article" date="2014" name="Int. J. Syst. Evol. Microbiol.">
        <title>Complete genome sequence of Corynebacterium casei LMG S-19264T (=DSM 44701T), isolated from a smear-ripened cheese.</title>
        <authorList>
            <consortium name="US DOE Joint Genome Institute (JGI-PGF)"/>
            <person name="Walter F."/>
            <person name="Albersmeier A."/>
            <person name="Kalinowski J."/>
            <person name="Ruckert C."/>
        </authorList>
    </citation>
    <scope>NUCLEOTIDE SEQUENCE</scope>
    <source>
        <strain evidence="13">CGMCC 4.7679</strain>
    </source>
</reference>
<evidence type="ECO:0000256" key="6">
    <source>
        <dbReference type="ARBA" id="ARBA00022777"/>
    </source>
</evidence>
<keyword evidence="10" id="KW-0472">Membrane</keyword>
<gene>
    <name evidence="13" type="ORF">GCM10017566_30190</name>
</gene>
<evidence type="ECO:0000256" key="5">
    <source>
        <dbReference type="ARBA" id="ARBA00022741"/>
    </source>
</evidence>
<accession>A0A8H9IVT9</accession>
<evidence type="ECO:0000313" key="14">
    <source>
        <dbReference type="Proteomes" id="UP000658656"/>
    </source>
</evidence>
<evidence type="ECO:0000256" key="1">
    <source>
        <dbReference type="ARBA" id="ARBA00000085"/>
    </source>
</evidence>
<keyword evidence="8" id="KW-0902">Two-component regulatory system</keyword>
<dbReference type="GO" id="GO:0000155">
    <property type="term" value="F:phosphorelay sensor kinase activity"/>
    <property type="evidence" value="ECO:0007669"/>
    <property type="project" value="InterPro"/>
</dbReference>
<dbReference type="InterPro" id="IPR050482">
    <property type="entry name" value="Sensor_HK_TwoCompSys"/>
</dbReference>
<feature type="transmembrane region" description="Helical" evidence="10">
    <location>
        <begin position="140"/>
        <end position="158"/>
    </location>
</feature>
<dbReference type="Gene3D" id="3.30.565.10">
    <property type="entry name" value="Histidine kinase-like ATPase, C-terminal domain"/>
    <property type="match status" value="1"/>
</dbReference>
<protein>
    <recommendedName>
        <fullName evidence="2">histidine kinase</fullName>
        <ecNumber evidence="2">2.7.13.3</ecNumber>
    </recommendedName>
</protein>
<dbReference type="GO" id="GO:0005524">
    <property type="term" value="F:ATP binding"/>
    <property type="evidence" value="ECO:0007669"/>
    <property type="project" value="UniProtKB-KW"/>
</dbReference>
<dbReference type="GO" id="GO:0046983">
    <property type="term" value="F:protein dimerization activity"/>
    <property type="evidence" value="ECO:0007669"/>
    <property type="project" value="InterPro"/>
</dbReference>
<sequence length="432" mass="46063">MRRRLREGRADDDDGGRGFARLHAAPAAALTRAPVARRRCRGSHYSPPVIDVRRSADRWWRLDVTVRDVPLALVLFLASLVPALQNNGTRLGDVPDRPLDALGIAVVAVECLPLIIRRLLPAACLALVSLGFALDQLGGYHAVAGTALPLALISAGVHLDRWRWTTVVLASVAYVPLAIALARTEATEGVTGFVSFYLALVLVWGAGSRLRQSRAAEAARRLHAAETARIAERTRIARELHDVVSHHVTAMVVQAEAARYLTGSPERLDEALSAITGSGRRAITDLRHLLELLDPQPGTEPRSPSAGDLRTLVEQARQAGQPVEYTEEGSRSEAPGSAEATAYRVVQEALTNALKHAHGSRTTVLVRHGHREITVEVATDSAGSPTASVGGSGRGLAGLRERVGVLGGEFRTGRQDDGGFVVLARIPGGSAS</sequence>
<keyword evidence="14" id="KW-1185">Reference proteome</keyword>
<reference evidence="13" key="2">
    <citation type="submission" date="2020-09" db="EMBL/GenBank/DDBJ databases">
        <authorList>
            <person name="Sun Q."/>
            <person name="Zhou Y."/>
        </authorList>
    </citation>
    <scope>NUCLEOTIDE SEQUENCE</scope>
    <source>
        <strain evidence="13">CGMCC 4.7679</strain>
    </source>
</reference>
<dbReference type="Pfam" id="PF07730">
    <property type="entry name" value="HisKA_3"/>
    <property type="match status" value="1"/>
</dbReference>
<dbReference type="CDD" id="cd16917">
    <property type="entry name" value="HATPase_UhpB-NarQ-NarX-like"/>
    <property type="match status" value="1"/>
</dbReference>
<keyword evidence="10" id="KW-0812">Transmembrane</keyword>
<feature type="domain" description="Histidine kinase/HSP90-like ATPase" evidence="11">
    <location>
        <begin position="340"/>
        <end position="427"/>
    </location>
</feature>
<keyword evidence="4" id="KW-0808">Transferase</keyword>
<evidence type="ECO:0000256" key="2">
    <source>
        <dbReference type="ARBA" id="ARBA00012438"/>
    </source>
</evidence>
<comment type="caution">
    <text evidence="13">The sequence shown here is derived from an EMBL/GenBank/DDBJ whole genome shotgun (WGS) entry which is preliminary data.</text>
</comment>
<evidence type="ECO:0000259" key="11">
    <source>
        <dbReference type="Pfam" id="PF02518"/>
    </source>
</evidence>
<evidence type="ECO:0000256" key="9">
    <source>
        <dbReference type="SAM" id="MobiDB-lite"/>
    </source>
</evidence>
<dbReference type="PANTHER" id="PTHR24421:SF10">
    <property type="entry name" value="NITRATE_NITRITE SENSOR PROTEIN NARQ"/>
    <property type="match status" value="1"/>
</dbReference>
<evidence type="ECO:0000256" key="7">
    <source>
        <dbReference type="ARBA" id="ARBA00022840"/>
    </source>
</evidence>
<dbReference type="InterPro" id="IPR003594">
    <property type="entry name" value="HATPase_dom"/>
</dbReference>
<dbReference type="AlphaFoldDB" id="A0A8H9IVT9"/>
<dbReference type="InterPro" id="IPR036890">
    <property type="entry name" value="HATPase_C_sf"/>
</dbReference>
<dbReference type="EMBL" id="BNAV01000003">
    <property type="protein sequence ID" value="GHF54647.1"/>
    <property type="molecule type" value="Genomic_DNA"/>
</dbReference>
<dbReference type="EC" id="2.7.13.3" evidence="2"/>
<keyword evidence="6 13" id="KW-0418">Kinase</keyword>
<evidence type="ECO:0000256" key="8">
    <source>
        <dbReference type="ARBA" id="ARBA00023012"/>
    </source>
</evidence>
<keyword evidence="7" id="KW-0067">ATP-binding</keyword>
<keyword evidence="3" id="KW-0597">Phosphoprotein</keyword>
<feature type="transmembrane region" description="Helical" evidence="10">
    <location>
        <begin position="164"/>
        <end position="182"/>
    </location>
</feature>
<organism evidence="13 14">
    <name type="scientific">Amycolatopsis bartoniae</name>
    <dbReference type="NCBI Taxonomy" id="941986"/>
    <lineage>
        <taxon>Bacteria</taxon>
        <taxon>Bacillati</taxon>
        <taxon>Actinomycetota</taxon>
        <taxon>Actinomycetes</taxon>
        <taxon>Pseudonocardiales</taxon>
        <taxon>Pseudonocardiaceae</taxon>
        <taxon>Amycolatopsis</taxon>
    </lineage>
</organism>
<keyword evidence="5" id="KW-0547">Nucleotide-binding</keyword>
<keyword evidence="10" id="KW-1133">Transmembrane helix</keyword>
<feature type="domain" description="Signal transduction histidine kinase subgroup 3 dimerisation and phosphoacceptor" evidence="12">
    <location>
        <begin position="232"/>
        <end position="296"/>
    </location>
</feature>
<dbReference type="Proteomes" id="UP000658656">
    <property type="component" value="Unassembled WGS sequence"/>
</dbReference>
<name>A0A8H9IVT9_9PSEU</name>
<evidence type="ECO:0000259" key="12">
    <source>
        <dbReference type="Pfam" id="PF07730"/>
    </source>
</evidence>
<comment type="catalytic activity">
    <reaction evidence="1">
        <text>ATP + protein L-histidine = ADP + protein N-phospho-L-histidine.</text>
        <dbReference type="EC" id="2.7.13.3"/>
    </reaction>
</comment>
<dbReference type="PANTHER" id="PTHR24421">
    <property type="entry name" value="NITRATE/NITRITE SENSOR PROTEIN NARX-RELATED"/>
    <property type="match status" value="1"/>
</dbReference>
<feature type="region of interest" description="Disordered" evidence="9">
    <location>
        <begin position="317"/>
        <end position="338"/>
    </location>
</feature>
<dbReference type="Gene3D" id="1.20.5.1930">
    <property type="match status" value="1"/>
</dbReference>